<comment type="caution">
    <text evidence="2">The sequence shown here is derived from an EMBL/GenBank/DDBJ whole genome shotgun (WGS) entry which is preliminary data.</text>
</comment>
<feature type="region of interest" description="Disordered" evidence="1">
    <location>
        <begin position="35"/>
        <end position="65"/>
    </location>
</feature>
<evidence type="ECO:0000313" key="2">
    <source>
        <dbReference type="EMBL" id="KUL25306.1"/>
    </source>
</evidence>
<dbReference type="AlphaFoldDB" id="A0A101JEF0"/>
<feature type="region of interest" description="Disordered" evidence="1">
    <location>
        <begin position="1"/>
        <end position="22"/>
    </location>
</feature>
<organism evidence="2 3">
    <name type="scientific">Actinoplanes awajinensis subsp. mycoplanecinus</name>
    <dbReference type="NCBI Taxonomy" id="135947"/>
    <lineage>
        <taxon>Bacteria</taxon>
        <taxon>Bacillati</taxon>
        <taxon>Actinomycetota</taxon>
        <taxon>Actinomycetes</taxon>
        <taxon>Micromonosporales</taxon>
        <taxon>Micromonosporaceae</taxon>
        <taxon>Actinoplanes</taxon>
    </lineage>
</organism>
<name>A0A101JEF0_9ACTN</name>
<evidence type="ECO:0000256" key="1">
    <source>
        <dbReference type="SAM" id="MobiDB-lite"/>
    </source>
</evidence>
<reference evidence="2 3" key="1">
    <citation type="submission" date="2015-10" db="EMBL/GenBank/DDBJ databases">
        <authorList>
            <person name="Gilbert D.G."/>
        </authorList>
    </citation>
    <scope>NUCLEOTIDE SEQUENCE [LARGE SCALE GENOMIC DNA]</scope>
    <source>
        <strain evidence="2 3">NRRL B-16712</strain>
    </source>
</reference>
<dbReference type="EMBL" id="LLZH01000315">
    <property type="protein sequence ID" value="KUL25306.1"/>
    <property type="molecule type" value="Genomic_DNA"/>
</dbReference>
<keyword evidence="3" id="KW-1185">Reference proteome</keyword>
<proteinExistence type="predicted"/>
<gene>
    <name evidence="2" type="ORF">ADL15_41015</name>
</gene>
<dbReference type="AntiFam" id="ANF00093">
    <property type="entry name" value="Shadow ORF (opposite nagR)"/>
</dbReference>
<accession>A0A101JEF0</accession>
<evidence type="ECO:0000313" key="3">
    <source>
        <dbReference type="Proteomes" id="UP000053244"/>
    </source>
</evidence>
<sequence>MNSRDNVARSRPAAGGQHRLRPGDQITYLIAQLQGTPGGHHLPAGAHQDGVTGRGAQPREDPADRRLGEAQLSGGVLDTAMLEKGVQPFQQIEIHMRQRNTVLI</sequence>
<dbReference type="Proteomes" id="UP000053244">
    <property type="component" value="Unassembled WGS sequence"/>
</dbReference>
<protein>
    <submittedName>
        <fullName evidence="2">Uncharacterized protein</fullName>
    </submittedName>
</protein>